<evidence type="ECO:0000256" key="1">
    <source>
        <dbReference type="ARBA" id="ARBA00004138"/>
    </source>
</evidence>
<dbReference type="GO" id="GO:0036064">
    <property type="term" value="C:ciliary basal body"/>
    <property type="evidence" value="ECO:0007669"/>
    <property type="project" value="TreeGrafter"/>
</dbReference>
<evidence type="ECO:0000256" key="3">
    <source>
        <dbReference type="ARBA" id="ARBA00022490"/>
    </source>
</evidence>
<evidence type="ECO:0000313" key="15">
    <source>
        <dbReference type="Proteomes" id="UP000198287"/>
    </source>
</evidence>
<evidence type="ECO:0000256" key="4">
    <source>
        <dbReference type="ARBA" id="ARBA00023069"/>
    </source>
</evidence>
<evidence type="ECO:0000256" key="2">
    <source>
        <dbReference type="ARBA" id="ARBA00004245"/>
    </source>
</evidence>
<dbReference type="InterPro" id="IPR055380">
    <property type="entry name" value="BBS2_hp_dom"/>
</dbReference>
<dbReference type="Gene3D" id="2.130.10.10">
    <property type="entry name" value="YVTN repeat-like/Quinoprotein amine dehydrogenase"/>
    <property type="match status" value="1"/>
</dbReference>
<feature type="domain" description="Ciliary BBSome complex subunit 2 N-terminal" evidence="9">
    <location>
        <begin position="22"/>
        <end position="140"/>
    </location>
</feature>
<dbReference type="Proteomes" id="UP000198287">
    <property type="component" value="Unassembled WGS sequence"/>
</dbReference>
<dbReference type="InterPro" id="IPR029429">
    <property type="entry name" value="BBS2_Mid"/>
</dbReference>
<dbReference type="Pfam" id="PF14783">
    <property type="entry name" value="BBS2_Mid"/>
    <property type="match status" value="1"/>
</dbReference>
<gene>
    <name evidence="14" type="ORF">Fcan01_13265</name>
</gene>
<dbReference type="InterPro" id="IPR029430">
    <property type="entry name" value="BBS2_N"/>
</dbReference>
<evidence type="ECO:0000256" key="5">
    <source>
        <dbReference type="ARBA" id="ARBA00023212"/>
    </source>
</evidence>
<accession>A0A226E1R1</accession>
<dbReference type="PANTHER" id="PTHR32465">
    <property type="entry name" value="BARDET-BIEDL SYNDROME 2 PROTEIN"/>
    <property type="match status" value="1"/>
</dbReference>
<dbReference type="OMA" id="MSDGANC"/>
<dbReference type="Pfam" id="PF14781">
    <property type="entry name" value="BBS2_N"/>
    <property type="match status" value="1"/>
</dbReference>
<dbReference type="GO" id="GO:0016020">
    <property type="term" value="C:membrane"/>
    <property type="evidence" value="ECO:0007669"/>
    <property type="project" value="TreeGrafter"/>
</dbReference>
<organism evidence="14 15">
    <name type="scientific">Folsomia candida</name>
    <name type="common">Springtail</name>
    <dbReference type="NCBI Taxonomy" id="158441"/>
    <lineage>
        <taxon>Eukaryota</taxon>
        <taxon>Metazoa</taxon>
        <taxon>Ecdysozoa</taxon>
        <taxon>Arthropoda</taxon>
        <taxon>Hexapoda</taxon>
        <taxon>Collembola</taxon>
        <taxon>Entomobryomorpha</taxon>
        <taxon>Isotomoidea</taxon>
        <taxon>Isotomidae</taxon>
        <taxon>Proisotominae</taxon>
        <taxon>Folsomia</taxon>
    </lineage>
</organism>
<evidence type="ECO:0000259" key="12">
    <source>
        <dbReference type="Pfam" id="PF23350"/>
    </source>
</evidence>
<evidence type="ECO:0000256" key="8">
    <source>
        <dbReference type="SAM" id="MobiDB-lite"/>
    </source>
</evidence>
<evidence type="ECO:0000259" key="13">
    <source>
        <dbReference type="Pfam" id="PF23353"/>
    </source>
</evidence>
<feature type="domain" description="Ciliary BBSome complex subunit 2 middle region" evidence="11">
    <location>
        <begin position="183"/>
        <end position="290"/>
    </location>
</feature>
<protein>
    <recommendedName>
        <fullName evidence="7">Bardet-Biedl syndrome 2 protein homolog</fullName>
    </recommendedName>
</protein>
<evidence type="ECO:0000259" key="11">
    <source>
        <dbReference type="Pfam" id="PF14783"/>
    </source>
</evidence>
<dbReference type="GO" id="GO:0034464">
    <property type="term" value="C:BBSome"/>
    <property type="evidence" value="ECO:0007669"/>
    <property type="project" value="UniProtKB-UniRule"/>
</dbReference>
<name>A0A226E1R1_FOLCA</name>
<dbReference type="GO" id="GO:1905515">
    <property type="term" value="P:non-motile cilium assembly"/>
    <property type="evidence" value="ECO:0007669"/>
    <property type="project" value="InterPro"/>
</dbReference>
<proteinExistence type="predicted"/>
<keyword evidence="6 7" id="KW-0966">Cell projection</keyword>
<feature type="compositionally biased region" description="Low complexity" evidence="8">
    <location>
        <begin position="381"/>
        <end position="393"/>
    </location>
</feature>
<dbReference type="GO" id="GO:0043005">
    <property type="term" value="C:neuron projection"/>
    <property type="evidence" value="ECO:0007669"/>
    <property type="project" value="TreeGrafter"/>
</dbReference>
<keyword evidence="5 7" id="KW-0206">Cytoskeleton</keyword>
<feature type="domain" description="BBS2 GAE" evidence="10">
    <location>
        <begin position="421"/>
        <end position="506"/>
    </location>
</feature>
<keyword evidence="15" id="KW-1185">Reference proteome</keyword>
<dbReference type="InterPro" id="IPR055379">
    <property type="entry name" value="BBS2_pf_dom"/>
</dbReference>
<dbReference type="EMBL" id="LNIX01000007">
    <property type="protein sequence ID" value="OXA51473.1"/>
    <property type="molecule type" value="Genomic_DNA"/>
</dbReference>
<keyword evidence="4 7" id="KW-0969">Cilium</keyword>
<sequence length="726" mass="80334">MSMGSTVLSIKIGHKILPGRVCIGLYDGKSPCLTCATYGERVCIEGQILQFSFSNILLLKLKKTHELIPGKSVDAVAEDITFLNINQPITCIAAGPMYRTSDRYYLFVGTQTNVFGYDVENNKDLFFKEVVDGVNCILTGCLSGVELGSGDSLAIAGGNCSLQGFDAEGTDVFWTVTGDNVGAIALLDYDGDGENEMVVGSDDFDIRVFKSDQIIGEASETDTISHIAPLKGSTFAYALTNGTIGVYERLQRLWRIKSKNHALAIVGFDFDGDGFPELVTGWSNGKMDIRNVKNGEVLFKDNFNHPLAGIFTVDINQDGKMHLICCDVEGEVRIYQPSSHDGRMLYISPNVEQEAIRELSIKKHHLLLELKNYDASGAMKSSTGSTTTDPSSRSRQREAGAIPTKTTLQTAFSINMGSDEKGAHIEITLSLNNDAQIRSALIFAEGIFQGECHVVHPKLEALQSKISVPLMPPKNVVVDLHIKAYVGFSDSEHFHVFEMTRQIPRFSMFAVCKDPNPQEITSFVRVPIQERPARLVMWINQNFLLAEEIDFKTGFSVSFISLRNHQELSFEVETSGTTIIRTNDMDLAGDITEAEYPDEITHLVRAVEEYQESNDRLGADISDQSGVIKTLLIRAEDARLIGDIKGMRKWYMQLHDANRNLINQHQIRCNMAENISESIKAVNQIIQKAARLRVGKPKANVITACRDALRVKNIEAISRIIKSGAT</sequence>
<dbReference type="Pfam" id="PF23350">
    <property type="entry name" value="BBS2_pf"/>
    <property type="match status" value="1"/>
</dbReference>
<dbReference type="PIRSF" id="PIRSF013684">
    <property type="entry name" value="BBS2"/>
    <property type="match status" value="1"/>
</dbReference>
<dbReference type="InterPro" id="IPR015943">
    <property type="entry name" value="WD40/YVTN_repeat-like_dom_sf"/>
</dbReference>
<dbReference type="SUPFAM" id="SSF50978">
    <property type="entry name" value="WD40 repeat-like"/>
    <property type="match status" value="1"/>
</dbReference>
<dbReference type="Pfam" id="PF23353">
    <property type="entry name" value="BBS2_hp"/>
    <property type="match status" value="1"/>
</dbReference>
<evidence type="ECO:0000259" key="9">
    <source>
        <dbReference type="Pfam" id="PF14781"/>
    </source>
</evidence>
<evidence type="ECO:0000256" key="7">
    <source>
        <dbReference type="PIRNR" id="PIRNR013684"/>
    </source>
</evidence>
<feature type="region of interest" description="Disordered" evidence="8">
    <location>
        <begin position="378"/>
        <end position="401"/>
    </location>
</feature>
<evidence type="ECO:0000313" key="14">
    <source>
        <dbReference type="EMBL" id="OXA51473.1"/>
    </source>
</evidence>
<dbReference type="GO" id="GO:0031514">
    <property type="term" value="C:motile cilium"/>
    <property type="evidence" value="ECO:0007669"/>
    <property type="project" value="TreeGrafter"/>
</dbReference>
<dbReference type="InterPro" id="IPR029333">
    <property type="entry name" value="BBS2_GAE_dom"/>
</dbReference>
<dbReference type="InterPro" id="IPR036322">
    <property type="entry name" value="WD40_repeat_dom_sf"/>
</dbReference>
<dbReference type="Pfam" id="PF14782">
    <property type="entry name" value="BBS2_GAE"/>
    <property type="match status" value="1"/>
</dbReference>
<dbReference type="AlphaFoldDB" id="A0A226E1R1"/>
<evidence type="ECO:0000259" key="10">
    <source>
        <dbReference type="Pfam" id="PF14782"/>
    </source>
</evidence>
<dbReference type="STRING" id="158441.A0A226E1R1"/>
<dbReference type="PANTHER" id="PTHR32465:SF0">
    <property type="entry name" value="BARDET-BIEDL SYNDROME 2 PROTEIN"/>
    <property type="match status" value="1"/>
</dbReference>
<keyword evidence="3 7" id="KW-0963">Cytoplasm</keyword>
<feature type="domain" description="BBS2 platform" evidence="12">
    <location>
        <begin position="516"/>
        <end position="592"/>
    </location>
</feature>
<dbReference type="InterPro" id="IPR016616">
    <property type="entry name" value="Bardet-Biedl_syndrome_2_prot"/>
</dbReference>
<evidence type="ECO:0000256" key="6">
    <source>
        <dbReference type="ARBA" id="ARBA00023273"/>
    </source>
</evidence>
<reference evidence="14 15" key="1">
    <citation type="submission" date="2015-12" db="EMBL/GenBank/DDBJ databases">
        <title>The genome of Folsomia candida.</title>
        <authorList>
            <person name="Faddeeva A."/>
            <person name="Derks M.F."/>
            <person name="Anvar Y."/>
            <person name="Smit S."/>
            <person name="Van Straalen N."/>
            <person name="Roelofs D."/>
        </authorList>
    </citation>
    <scope>NUCLEOTIDE SEQUENCE [LARGE SCALE GENOMIC DNA]</scope>
    <source>
        <strain evidence="14 15">VU population</strain>
        <tissue evidence="14">Whole body</tissue>
    </source>
</reference>
<feature type="domain" description="BBS2 hairpin" evidence="13">
    <location>
        <begin position="598"/>
        <end position="691"/>
    </location>
</feature>
<comment type="subcellular location">
    <subcellularLocation>
        <location evidence="1">Cell projection</location>
        <location evidence="1">Cilium</location>
    </subcellularLocation>
    <subcellularLocation>
        <location evidence="2">Cytoplasm</location>
        <location evidence="2">Cytoskeleton</location>
    </subcellularLocation>
</comment>
<dbReference type="OrthoDB" id="2120021at2759"/>
<comment type="caution">
    <text evidence="14">The sequence shown here is derived from an EMBL/GenBank/DDBJ whole genome shotgun (WGS) entry which is preliminary data.</text>
</comment>